<dbReference type="AlphaFoldDB" id="A0A8R2M4X5"/>
<dbReference type="InterPro" id="IPR003329">
    <property type="entry name" value="Cytidylyl_trans"/>
</dbReference>
<dbReference type="PANTHER" id="PTHR21485">
    <property type="entry name" value="HAD SUPERFAMILY MEMBERS CMAS AND KDSC"/>
    <property type="match status" value="1"/>
</dbReference>
<dbReference type="Pfam" id="PF02348">
    <property type="entry name" value="CTP_transf_3"/>
    <property type="match status" value="1"/>
</dbReference>
<evidence type="ECO:0000313" key="3">
    <source>
        <dbReference type="Proteomes" id="UP000005204"/>
    </source>
</evidence>
<dbReference type="SMR" id="A0A8R2M4X5"/>
<feature type="signal peptide" evidence="1">
    <location>
        <begin position="1"/>
        <end position="18"/>
    </location>
</feature>
<dbReference type="InterPro" id="IPR050793">
    <property type="entry name" value="CMP-NeuNAc_synthase"/>
</dbReference>
<evidence type="ECO:0008006" key="4">
    <source>
        <dbReference type="Google" id="ProtNLM"/>
    </source>
</evidence>
<dbReference type="CDD" id="cd02513">
    <property type="entry name" value="CMP-NeuAc_Synthase"/>
    <property type="match status" value="1"/>
</dbReference>
<name>A0A8R2M4X5_BOMMO</name>
<proteinExistence type="predicted"/>
<dbReference type="GO" id="GO:0008781">
    <property type="term" value="F:N-acylneuraminate cytidylyltransferase activity"/>
    <property type="evidence" value="ECO:0007669"/>
    <property type="project" value="TreeGrafter"/>
</dbReference>
<protein>
    <recommendedName>
        <fullName evidence="4">N-acylneuraminate cytidylyltransferase</fullName>
    </recommendedName>
</protein>
<reference evidence="3" key="1">
    <citation type="journal article" date="2008" name="Insect Biochem. Mol. Biol.">
        <title>The genome of a lepidopteran model insect, the silkworm Bombyx mori.</title>
        <authorList>
            <consortium name="International Silkworm Genome Consortium"/>
        </authorList>
    </citation>
    <scope>NUCLEOTIDE SEQUENCE [LARGE SCALE GENOMIC DNA]</scope>
    <source>
        <strain evidence="3">p50T</strain>
    </source>
</reference>
<dbReference type="SUPFAM" id="SSF53448">
    <property type="entry name" value="Nucleotide-diphospho-sugar transferases"/>
    <property type="match status" value="1"/>
</dbReference>
<evidence type="ECO:0000256" key="1">
    <source>
        <dbReference type="SAM" id="SignalP"/>
    </source>
</evidence>
<dbReference type="Proteomes" id="UP000005204">
    <property type="component" value="Unassembled WGS sequence"/>
</dbReference>
<dbReference type="InterPro" id="IPR029044">
    <property type="entry name" value="Nucleotide-diphossugar_trans"/>
</dbReference>
<dbReference type="PANTHER" id="PTHR21485:SF3">
    <property type="entry name" value="N-ACYLNEURAMINATE CYTIDYLYLTRANSFERASE"/>
    <property type="match status" value="1"/>
</dbReference>
<reference evidence="2" key="2">
    <citation type="submission" date="2022-06" db="UniProtKB">
        <authorList>
            <consortium name="EnsemblMetazoa"/>
        </authorList>
    </citation>
    <scope>IDENTIFICATION</scope>
    <source>
        <strain evidence="2">p50T (Dazao)</strain>
    </source>
</reference>
<dbReference type="EnsemblMetazoa" id="XM_038016840.1">
    <property type="protein sequence ID" value="XP_037872768.1"/>
    <property type="gene ID" value="LOC119629767"/>
</dbReference>
<sequence>MLCSVLVFLSLSILSTKSQDIGVLILARGGSKGIPLKNLQTVGGISLLCRAIITARRSDLKQVVVSTDHPLIALEAVTCGATPFKRSKVTATDWAPSIWGVQEYLWSNSEINTLVLIQATSPLTKPSQLRLALNKLNIPKPVDCVFSVARSYSLRWRYENGNVFPLNFHVFNRPRRQDWKGELIETGAFYVSRRTILEKGLFQNNNCSVVEMSVVESLEVDSYSDLLIANALI</sequence>
<feature type="chain" id="PRO_5035856245" description="N-acylneuraminate cytidylyltransferase" evidence="1">
    <location>
        <begin position="19"/>
        <end position="233"/>
    </location>
</feature>
<evidence type="ECO:0000313" key="2">
    <source>
        <dbReference type="EnsemblMetazoa" id="XP_037872768.1"/>
    </source>
</evidence>
<keyword evidence="1" id="KW-0732">Signal</keyword>
<organism evidence="2 3">
    <name type="scientific">Bombyx mori</name>
    <name type="common">Silk moth</name>
    <dbReference type="NCBI Taxonomy" id="7091"/>
    <lineage>
        <taxon>Eukaryota</taxon>
        <taxon>Metazoa</taxon>
        <taxon>Ecdysozoa</taxon>
        <taxon>Arthropoda</taxon>
        <taxon>Hexapoda</taxon>
        <taxon>Insecta</taxon>
        <taxon>Pterygota</taxon>
        <taxon>Neoptera</taxon>
        <taxon>Endopterygota</taxon>
        <taxon>Lepidoptera</taxon>
        <taxon>Glossata</taxon>
        <taxon>Ditrysia</taxon>
        <taxon>Bombycoidea</taxon>
        <taxon>Bombycidae</taxon>
        <taxon>Bombycinae</taxon>
        <taxon>Bombyx</taxon>
    </lineage>
</organism>
<accession>A0A8R2M4X5</accession>
<keyword evidence="3" id="KW-1185">Reference proteome</keyword>
<dbReference type="Gene3D" id="3.90.550.10">
    <property type="entry name" value="Spore Coat Polysaccharide Biosynthesis Protein SpsA, Chain A"/>
    <property type="match status" value="1"/>
</dbReference>